<sequence>MDIFEQLAHIARNGIAVLRACAARSPYDVASVLGLPLSQAREWERLAEVYFGPADSPRRQERAIAAAEAAGHSLERLRIIERHARTLRKRGQAWALREELCALAGTVDEVNAHGARRVRELGAESTPRAGVRFSRVRGGMRTLTVCGDQHVITALEKALDTRVPDGTTAPRTQALAAAFWDHVAGDGGVVKPTYRTVIAVGLNDACTILRGDGDDVILGCSDGTTMTGAQWLDTLDGEIYAGLFHPTAGPVNLYKARFANWKQRVLARAETLVCPWPDCQVPSDRCEAHHIEAHVYGGDTTPANLTMLCKYHNGVNDDNPNAPPNRGRIHRVDGKVYYRSPGGRWLRNTHDNTALGAMELV</sequence>
<evidence type="ECO:0000313" key="1">
    <source>
        <dbReference type="EMBL" id="QNE89013.1"/>
    </source>
</evidence>
<keyword evidence="2" id="KW-1185">Reference proteome</keyword>
<keyword evidence="1" id="KW-0540">Nuclease</keyword>
<evidence type="ECO:0000313" key="2">
    <source>
        <dbReference type="Proteomes" id="UP000515743"/>
    </source>
</evidence>
<dbReference type="CDD" id="cd00085">
    <property type="entry name" value="HNHc"/>
    <property type="match status" value="1"/>
</dbReference>
<dbReference type="Proteomes" id="UP000515743">
    <property type="component" value="Chromosome"/>
</dbReference>
<dbReference type="EMBL" id="CP059404">
    <property type="protein sequence ID" value="QNE89013.1"/>
    <property type="molecule type" value="Genomic_DNA"/>
</dbReference>
<dbReference type="AlphaFoldDB" id="A0A7G7CN47"/>
<dbReference type="Gene3D" id="1.10.30.50">
    <property type="match status" value="1"/>
</dbReference>
<dbReference type="InterPro" id="IPR003615">
    <property type="entry name" value="HNH_nuc"/>
</dbReference>
<name>A0A7G7CN47_9CORY</name>
<accession>A0A7G7CN47</accession>
<organism evidence="1 2">
    <name type="scientific">Corynebacterium incognita</name>
    <dbReference type="NCBI Taxonomy" id="2754725"/>
    <lineage>
        <taxon>Bacteria</taxon>
        <taxon>Bacillati</taxon>
        <taxon>Actinomycetota</taxon>
        <taxon>Actinomycetes</taxon>
        <taxon>Mycobacteriales</taxon>
        <taxon>Corynebacteriaceae</taxon>
        <taxon>Corynebacterium</taxon>
    </lineage>
</organism>
<dbReference type="KEGG" id="cik:H0194_07970"/>
<protein>
    <submittedName>
        <fullName evidence="1">HNH endonuclease</fullName>
    </submittedName>
</protein>
<dbReference type="RefSeq" id="WP_185175399.1">
    <property type="nucleotide sequence ID" value="NZ_CP059404.1"/>
</dbReference>
<proteinExistence type="predicted"/>
<reference evidence="1 2" key="1">
    <citation type="submission" date="2020-07" db="EMBL/GenBank/DDBJ databases">
        <title>Complete genome and description of Corynebacterium incognita strain Marseille-Q3630 sp. nov.</title>
        <authorList>
            <person name="Boxberger M."/>
        </authorList>
    </citation>
    <scope>NUCLEOTIDE SEQUENCE [LARGE SCALE GENOMIC DNA]</scope>
    <source>
        <strain evidence="1 2">Marseille-Q3630</strain>
    </source>
</reference>
<keyword evidence="1" id="KW-0378">Hydrolase</keyword>
<keyword evidence="1" id="KW-0255">Endonuclease</keyword>
<gene>
    <name evidence="1" type="ORF">H0194_07970</name>
</gene>
<dbReference type="GO" id="GO:0004519">
    <property type="term" value="F:endonuclease activity"/>
    <property type="evidence" value="ECO:0007669"/>
    <property type="project" value="UniProtKB-KW"/>
</dbReference>